<dbReference type="Proteomes" id="UP000619260">
    <property type="component" value="Unassembled WGS sequence"/>
</dbReference>
<name>A0A8J3YMM6_9ACTN</name>
<proteinExistence type="predicted"/>
<accession>A0A8J3YMM6</accession>
<reference evidence="2" key="1">
    <citation type="submission" date="2021-01" db="EMBL/GenBank/DDBJ databases">
        <title>Whole genome shotgun sequence of Virgisporangium aliadipatigenens NBRC 105644.</title>
        <authorList>
            <person name="Komaki H."/>
            <person name="Tamura T."/>
        </authorList>
    </citation>
    <scope>NUCLEOTIDE SEQUENCE</scope>
    <source>
        <strain evidence="2">NBRC 105644</strain>
    </source>
</reference>
<evidence type="ECO:0000313" key="3">
    <source>
        <dbReference type="Proteomes" id="UP000619260"/>
    </source>
</evidence>
<dbReference type="InterPro" id="IPR024983">
    <property type="entry name" value="CHAT_dom"/>
</dbReference>
<dbReference type="AlphaFoldDB" id="A0A8J3YMM6"/>
<evidence type="ECO:0000313" key="2">
    <source>
        <dbReference type="EMBL" id="GIJ48319.1"/>
    </source>
</evidence>
<gene>
    <name evidence="2" type="ORF">Val02_52050</name>
</gene>
<dbReference type="RefSeq" id="WP_203901811.1">
    <property type="nucleotide sequence ID" value="NZ_BOPF01000020.1"/>
</dbReference>
<dbReference type="Pfam" id="PF12770">
    <property type="entry name" value="CHAT"/>
    <property type="match status" value="1"/>
</dbReference>
<protein>
    <recommendedName>
        <fullName evidence="1">CHAT domain-containing protein</fullName>
    </recommendedName>
</protein>
<organism evidence="2 3">
    <name type="scientific">Virgisporangium aliadipatigenens</name>
    <dbReference type="NCBI Taxonomy" id="741659"/>
    <lineage>
        <taxon>Bacteria</taxon>
        <taxon>Bacillati</taxon>
        <taxon>Actinomycetota</taxon>
        <taxon>Actinomycetes</taxon>
        <taxon>Micromonosporales</taxon>
        <taxon>Micromonosporaceae</taxon>
        <taxon>Virgisporangium</taxon>
    </lineage>
</organism>
<evidence type="ECO:0000259" key="1">
    <source>
        <dbReference type="Pfam" id="PF12770"/>
    </source>
</evidence>
<dbReference type="EMBL" id="BOPF01000020">
    <property type="protein sequence ID" value="GIJ48319.1"/>
    <property type="molecule type" value="Genomic_DNA"/>
</dbReference>
<feature type="domain" description="CHAT" evidence="1">
    <location>
        <begin position="285"/>
        <end position="530"/>
    </location>
</feature>
<comment type="caution">
    <text evidence="2">The sequence shown here is derived from an EMBL/GenBank/DDBJ whole genome shotgun (WGS) entry which is preliminary data.</text>
</comment>
<sequence length="562" mass="60902">MEGWWRQQAVALRAHLVELVGAERATEVDRRIVEALALPDEALEPLLRRLLRQYPAIWAWLAKRRDAGPVYRGDEGDSALPSTASYHLVADLPERHPVGRALPVQVAILRDPDGYRSAALPLTVPPEGVTVTLMLSAPTLSVASDLVQHVRVLPGADSPWAYFEVWATVPEQHRLRLRAYVGGTFLAELSVQLTATAGGLSTGHRYSTPIGLATHPDGAVTLEVVQELNSYRFVLTGGGDIVEALGPDRTTGRVELPHVLAELDHAVNGAYGGDAHLVRNHVRNTGAWLWSEVMPAAIRERFWHLLPRMRSFVVATGLDTVPWELMLPSDEHRSGADFLADLVPVVRRAPAQGAVRGLPLGERQYLAQDDAPAGARAEIEAVRRIFGDDPAAPALSSLRELVEVLESRRFGLLHLACHAGSRDGWASIALPDGELAPLLLSHAAATRAFRERAPLVFLNACRSAPSSPENAAIAGWARVFMAAGAGAFVGSMWTVRSDLAAVFADAFYRAFTTSNVTLGQATQRARAEIRGHGYDPTWLSYAVWGEPNATFSGAARAGRQAF</sequence>
<keyword evidence="3" id="KW-1185">Reference proteome</keyword>